<accession>A0A6M4YU31</accession>
<dbReference type="Gene3D" id="1.10.150.690">
    <property type="entry name" value="DUF2063"/>
    <property type="match status" value="1"/>
</dbReference>
<feature type="domain" description="Putative DNA-binding" evidence="1">
    <location>
        <begin position="7"/>
        <end position="97"/>
    </location>
</feature>
<dbReference type="Pfam" id="PF09836">
    <property type="entry name" value="DUF2063"/>
    <property type="match status" value="1"/>
</dbReference>
<dbReference type="RefSeq" id="WP_171276554.1">
    <property type="nucleotide sequence ID" value="NZ_CAWPJG010000001.1"/>
</dbReference>
<reference evidence="2 3" key="1">
    <citation type="submission" date="2019-03" db="EMBL/GenBank/DDBJ databases">
        <title>Novel transposon Tn6433 accelerates the dissemination of tet(E) in Aeromonas from aerobic biofilm under oxytetracycline stress.</title>
        <authorList>
            <person name="Shi Y."/>
            <person name="Tian Z."/>
            <person name="Zhang Y."/>
            <person name="Zhang H."/>
            <person name="Yang M."/>
        </authorList>
    </citation>
    <scope>NUCLEOTIDE SEQUENCE [LARGE SCALE GENOMIC DNA]</scope>
    <source>
        <strain evidence="2 3">T0.1-19</strain>
    </source>
</reference>
<dbReference type="Proteomes" id="UP000501427">
    <property type="component" value="Chromosome"/>
</dbReference>
<protein>
    <submittedName>
        <fullName evidence="2">DUF2063 domain-containing protein</fullName>
    </submittedName>
</protein>
<dbReference type="EMBL" id="CP038441">
    <property type="protein sequence ID" value="QJT22733.1"/>
    <property type="molecule type" value="Genomic_DNA"/>
</dbReference>
<dbReference type="InterPro" id="IPR044922">
    <property type="entry name" value="DUF2063_N_sf"/>
</dbReference>
<name>A0A6M4YU31_AERME</name>
<gene>
    <name evidence="2" type="ORF">E4184_15795</name>
</gene>
<dbReference type="AlphaFoldDB" id="A0A6M4YU31"/>
<evidence type="ECO:0000313" key="3">
    <source>
        <dbReference type="Proteomes" id="UP000501427"/>
    </source>
</evidence>
<organism evidence="2 3">
    <name type="scientific">Aeromonas media</name>
    <dbReference type="NCBI Taxonomy" id="651"/>
    <lineage>
        <taxon>Bacteria</taxon>
        <taxon>Pseudomonadati</taxon>
        <taxon>Pseudomonadota</taxon>
        <taxon>Gammaproteobacteria</taxon>
        <taxon>Aeromonadales</taxon>
        <taxon>Aeromonadaceae</taxon>
        <taxon>Aeromonas</taxon>
    </lineage>
</organism>
<evidence type="ECO:0000313" key="2">
    <source>
        <dbReference type="EMBL" id="QJT22733.1"/>
    </source>
</evidence>
<sequence length="250" mass="27247">MSELASLQSAFASGLLGQDDAILGHIQPGRFAPDAVLQIYRNNVILGLTEVLASSYPAVAAMVGEEFFAAAARGFVLAEPLEEGSVMHYGAGFGDWLTRLPTTQALPWLGELARFEWLLERASLLAPESRRWPAERLAALAPSQWDRLVLPPACDLLLLESQHPVMALWQMALHGGETVSELDAPCWLALKKRPGHRVEPIPLDATPWRLLQGCQQGWSLASLLAQDPAMAEHLAPLITLDLLVDLELAP</sequence>
<evidence type="ECO:0000259" key="1">
    <source>
        <dbReference type="Pfam" id="PF09836"/>
    </source>
</evidence>
<proteinExistence type="predicted"/>
<dbReference type="InterPro" id="IPR018640">
    <property type="entry name" value="DUF2063"/>
</dbReference>